<evidence type="ECO:0000259" key="9">
    <source>
        <dbReference type="PROSITE" id="PS50089"/>
    </source>
</evidence>
<dbReference type="InterPro" id="IPR047153">
    <property type="entry name" value="TRIM45/56/19-like"/>
</dbReference>
<dbReference type="PROSITE" id="PS50119">
    <property type="entry name" value="ZF_BBOX"/>
    <property type="match status" value="1"/>
</dbReference>
<keyword evidence="8" id="KW-0175">Coiled coil</keyword>
<dbReference type="InterPro" id="IPR011042">
    <property type="entry name" value="6-blade_b-propeller_TolB-like"/>
</dbReference>
<dbReference type="CDD" id="cd16579">
    <property type="entry name" value="RING-HC_PML_C-V"/>
    <property type="match status" value="1"/>
</dbReference>
<evidence type="ECO:0000256" key="1">
    <source>
        <dbReference type="ARBA" id="ARBA00022723"/>
    </source>
</evidence>
<name>A0AAD7YYH0_MYTSE</name>
<dbReference type="InterPro" id="IPR014756">
    <property type="entry name" value="Ig_E-set"/>
</dbReference>
<dbReference type="PROSITE" id="PS00518">
    <property type="entry name" value="ZF_RING_1"/>
    <property type="match status" value="1"/>
</dbReference>
<protein>
    <submittedName>
        <fullName evidence="11">Uncharacterized protein</fullName>
    </submittedName>
</protein>
<evidence type="ECO:0000256" key="7">
    <source>
        <dbReference type="PROSITE-ProRule" id="PRU00504"/>
    </source>
</evidence>
<dbReference type="SUPFAM" id="SSF57850">
    <property type="entry name" value="RING/U-box"/>
    <property type="match status" value="1"/>
</dbReference>
<dbReference type="SUPFAM" id="SSF81296">
    <property type="entry name" value="E set domains"/>
    <property type="match status" value="1"/>
</dbReference>
<dbReference type="PROSITE" id="PS50194">
    <property type="entry name" value="FILAMIN_REPEAT"/>
    <property type="match status" value="1"/>
</dbReference>
<dbReference type="Gene3D" id="3.30.40.10">
    <property type="entry name" value="Zinc/RING finger domain, C3HC4 (zinc finger)"/>
    <property type="match status" value="1"/>
</dbReference>
<keyword evidence="12" id="KW-1185">Reference proteome</keyword>
<evidence type="ECO:0000256" key="2">
    <source>
        <dbReference type="ARBA" id="ARBA00022737"/>
    </source>
</evidence>
<comment type="caution">
    <text evidence="11">The sequence shown here is derived from an EMBL/GenBank/DDBJ whole genome shotgun (WGS) entry which is preliminary data.</text>
</comment>
<sequence length="982" mass="106162">MYCCSFLSRLGVGMASMSSTLVETVSINYEDFNESFLTCGTCLCTYDGGEHTPKLLPCSHTVCLHCLTRIAASQTRDAGSFRCPICRELITIPRGGVAALPPSFLVNQLLDLMARQRREVIPQCSSHPGRELLFCETCDCVFCRHCADGPHSDTPCDHTVVPFSIALKRMSEILLYRANECLSKLGSARDAVASELRRLEAAATAADEAIDRHFAELKAAIDKRHSELKSAAAAAATHKRKLLEEQLKLIDAEKAKVEAECSGLQQQVEVREVSSRAAALGARLGDAAALAEPRENAFLAVDFAHNDAQQRFAEALAELGRVRTSTTFPGLCTLQLESACVCGLEVVVVLRTVDYHGEARCTGGDPVSAAATIDDAPLPCTVTDLDTGLYRFVLYCHTPHGGLPRRGALHGRRPRQCCCDHRRRAAALHRHRPRHWPLQVCTLLSYSARWTTTARRAARAATPSVLLRPSTTRRCLAPSPTSTLASTGLYSTVILRTVDYHGEARCTGGDPVSAAATIDDAPLPCTVTDLDTGLYRFVLYCHTPHGGLPRRGALHGRRPRLYSTVILRTVDYHGEARCTGGDPVSAAATIDDAPLPCTVTDLDTGLYRFVLYCHTPHGGLPRRGALHGRRPRLYSTVILRTVDYHGEARCTGGDPVSAAATIDDAPLPCTVTDLDTGLYRITMRPWSAGALCVRVLVFARGVRDSPLRAQIAATAPPLLVWGSRGTGKEQLSQPVALARCPKRREIYVLDAGNSRVKVLDDETFAFKTHIVNEGLAGRSCTGIAVTAEGIVAVNWRTRTLTEVTADGTTLRTIRSERLVEPVCVAADTVTRRLAVADNGARAVFLFDRHGNIEREVGNGELGLVGGLALSEDLLIIADVAVRVYDTEGNLKNVFAPVPKGRGGYGGVALECDAAGAWRVVCARAVRGRPALLVLDARAGKVLAAAELAERRPRRVAGLALLPDRRALLADLAADCLRLHTYW</sequence>
<dbReference type="PANTHER" id="PTHR25462:SF285">
    <property type="entry name" value="RING-TYPE DOMAIN-CONTAINING PROTEIN"/>
    <property type="match status" value="1"/>
</dbReference>
<keyword evidence="3 5" id="KW-0863">Zinc-finger</keyword>
<organism evidence="11 12">
    <name type="scientific">Mythimna separata</name>
    <name type="common">Oriental armyworm</name>
    <name type="synonym">Pseudaletia separata</name>
    <dbReference type="NCBI Taxonomy" id="271217"/>
    <lineage>
        <taxon>Eukaryota</taxon>
        <taxon>Metazoa</taxon>
        <taxon>Ecdysozoa</taxon>
        <taxon>Arthropoda</taxon>
        <taxon>Hexapoda</taxon>
        <taxon>Insecta</taxon>
        <taxon>Pterygota</taxon>
        <taxon>Neoptera</taxon>
        <taxon>Endopterygota</taxon>
        <taxon>Lepidoptera</taxon>
        <taxon>Glossata</taxon>
        <taxon>Ditrysia</taxon>
        <taxon>Noctuoidea</taxon>
        <taxon>Noctuidae</taxon>
        <taxon>Noctuinae</taxon>
        <taxon>Hadenini</taxon>
        <taxon>Mythimna</taxon>
    </lineage>
</organism>
<evidence type="ECO:0000313" key="12">
    <source>
        <dbReference type="Proteomes" id="UP001231518"/>
    </source>
</evidence>
<dbReference type="GO" id="GO:0061630">
    <property type="term" value="F:ubiquitin protein ligase activity"/>
    <property type="evidence" value="ECO:0007669"/>
    <property type="project" value="TreeGrafter"/>
</dbReference>
<dbReference type="InterPro" id="IPR013083">
    <property type="entry name" value="Znf_RING/FYVE/PHD"/>
</dbReference>
<dbReference type="AlphaFoldDB" id="A0AAD7YYH0"/>
<evidence type="ECO:0000256" key="5">
    <source>
        <dbReference type="PROSITE-ProRule" id="PRU00024"/>
    </source>
</evidence>
<feature type="repeat" description="Filamin" evidence="6">
    <location>
        <begin position="631"/>
        <end position="711"/>
    </location>
</feature>
<dbReference type="GO" id="GO:0008270">
    <property type="term" value="F:zinc ion binding"/>
    <property type="evidence" value="ECO:0007669"/>
    <property type="project" value="UniProtKB-KW"/>
</dbReference>
<dbReference type="Gene3D" id="3.30.160.60">
    <property type="entry name" value="Classic Zinc Finger"/>
    <property type="match status" value="1"/>
</dbReference>
<proteinExistence type="predicted"/>
<dbReference type="Gene3D" id="2.120.10.30">
    <property type="entry name" value="TolB, C-terminal domain"/>
    <property type="match status" value="1"/>
</dbReference>
<evidence type="ECO:0000256" key="3">
    <source>
        <dbReference type="ARBA" id="ARBA00022771"/>
    </source>
</evidence>
<dbReference type="InterPro" id="IPR017868">
    <property type="entry name" value="Filamin/ABP280_repeat-like"/>
</dbReference>
<dbReference type="SUPFAM" id="SSF63825">
    <property type="entry name" value="YWTD domain"/>
    <property type="match status" value="1"/>
</dbReference>
<keyword evidence="2" id="KW-0677">Repeat</keyword>
<accession>A0AAD7YYH0</accession>
<dbReference type="InterPro" id="IPR013783">
    <property type="entry name" value="Ig-like_fold"/>
</dbReference>
<dbReference type="InterPro" id="IPR000315">
    <property type="entry name" value="Znf_B-box"/>
</dbReference>
<dbReference type="PANTHER" id="PTHR25462">
    <property type="entry name" value="BONUS, ISOFORM C-RELATED"/>
    <property type="match status" value="1"/>
</dbReference>
<evidence type="ECO:0000256" key="4">
    <source>
        <dbReference type="ARBA" id="ARBA00022833"/>
    </source>
</evidence>
<feature type="coiled-coil region" evidence="8">
    <location>
        <begin position="233"/>
        <end position="267"/>
    </location>
</feature>
<keyword evidence="4" id="KW-0862">Zinc</keyword>
<evidence type="ECO:0000259" key="10">
    <source>
        <dbReference type="PROSITE" id="PS50119"/>
    </source>
</evidence>
<evidence type="ECO:0000313" key="11">
    <source>
        <dbReference type="EMBL" id="KAJ8731362.1"/>
    </source>
</evidence>
<feature type="domain" description="B box-type" evidence="10">
    <location>
        <begin position="124"/>
        <end position="163"/>
    </location>
</feature>
<evidence type="ECO:0000256" key="8">
    <source>
        <dbReference type="SAM" id="Coils"/>
    </source>
</evidence>
<dbReference type="Pfam" id="PF13639">
    <property type="entry name" value="zf-RING_2"/>
    <property type="match status" value="1"/>
</dbReference>
<dbReference type="SMART" id="SM00184">
    <property type="entry name" value="RING"/>
    <property type="match status" value="1"/>
</dbReference>
<feature type="repeat" description="NHL" evidence="7">
    <location>
        <begin position="722"/>
        <end position="762"/>
    </location>
</feature>
<dbReference type="EMBL" id="JARGEI010000005">
    <property type="protein sequence ID" value="KAJ8731362.1"/>
    <property type="molecule type" value="Genomic_DNA"/>
</dbReference>
<feature type="domain" description="RING-type" evidence="9">
    <location>
        <begin position="39"/>
        <end position="87"/>
    </location>
</feature>
<dbReference type="InterPro" id="IPR001841">
    <property type="entry name" value="Znf_RING"/>
</dbReference>
<dbReference type="SUPFAM" id="SSF57845">
    <property type="entry name" value="B-box zinc-binding domain"/>
    <property type="match status" value="1"/>
</dbReference>
<dbReference type="PROSITE" id="PS50089">
    <property type="entry name" value="ZF_RING_2"/>
    <property type="match status" value="1"/>
</dbReference>
<dbReference type="Gene3D" id="2.60.40.10">
    <property type="entry name" value="Immunoglobulins"/>
    <property type="match status" value="1"/>
</dbReference>
<dbReference type="Proteomes" id="UP001231518">
    <property type="component" value="Chromosome 16"/>
</dbReference>
<dbReference type="InterPro" id="IPR001258">
    <property type="entry name" value="NHL_repeat"/>
</dbReference>
<dbReference type="PROSITE" id="PS51125">
    <property type="entry name" value="NHL"/>
    <property type="match status" value="1"/>
</dbReference>
<keyword evidence="1" id="KW-0479">Metal-binding</keyword>
<reference evidence="11" key="1">
    <citation type="submission" date="2023-03" db="EMBL/GenBank/DDBJ databases">
        <title>Chromosome-level genomes of two armyworms, Mythimna separata and Mythimna loreyi, provide insights into the biosynthesis and reception of sex pheromones.</title>
        <authorList>
            <person name="Zhao H."/>
        </authorList>
    </citation>
    <scope>NUCLEOTIDE SEQUENCE</scope>
    <source>
        <strain evidence="11">BeijingLab</strain>
        <tissue evidence="11">Pupa</tissue>
    </source>
</reference>
<dbReference type="GO" id="GO:0005654">
    <property type="term" value="C:nucleoplasm"/>
    <property type="evidence" value="ECO:0007669"/>
    <property type="project" value="TreeGrafter"/>
</dbReference>
<dbReference type="InterPro" id="IPR017907">
    <property type="entry name" value="Znf_RING_CS"/>
</dbReference>
<evidence type="ECO:0000256" key="6">
    <source>
        <dbReference type="PROSITE-ProRule" id="PRU00087"/>
    </source>
</evidence>
<gene>
    <name evidence="11" type="ORF">PYW07_004526</name>
</gene>